<dbReference type="AlphaFoldDB" id="A0A978VNZ5"/>
<dbReference type="FunFam" id="3.80.10.10:FF:000299">
    <property type="entry name" value="Piriformospora indica-insensitive protein 2"/>
    <property type="match status" value="1"/>
</dbReference>
<dbReference type="Pfam" id="PF13855">
    <property type="entry name" value="LRR_8"/>
    <property type="match status" value="1"/>
</dbReference>
<dbReference type="Gene3D" id="3.80.10.10">
    <property type="entry name" value="Ribonuclease Inhibitor"/>
    <property type="match status" value="1"/>
</dbReference>
<dbReference type="Pfam" id="PF00560">
    <property type="entry name" value="LRR_1"/>
    <property type="match status" value="1"/>
</dbReference>
<organism evidence="14 15">
    <name type="scientific">Ziziphus jujuba var. spinosa</name>
    <dbReference type="NCBI Taxonomy" id="714518"/>
    <lineage>
        <taxon>Eukaryota</taxon>
        <taxon>Viridiplantae</taxon>
        <taxon>Streptophyta</taxon>
        <taxon>Embryophyta</taxon>
        <taxon>Tracheophyta</taxon>
        <taxon>Spermatophyta</taxon>
        <taxon>Magnoliopsida</taxon>
        <taxon>eudicotyledons</taxon>
        <taxon>Gunneridae</taxon>
        <taxon>Pentapetalae</taxon>
        <taxon>rosids</taxon>
        <taxon>fabids</taxon>
        <taxon>Rosales</taxon>
        <taxon>Rhamnaceae</taxon>
        <taxon>Paliureae</taxon>
        <taxon>Ziziphus</taxon>
    </lineage>
</organism>
<evidence type="ECO:0000256" key="8">
    <source>
        <dbReference type="ARBA" id="ARBA00022989"/>
    </source>
</evidence>
<dbReference type="GO" id="GO:0005886">
    <property type="term" value="C:plasma membrane"/>
    <property type="evidence" value="ECO:0007669"/>
    <property type="project" value="UniProtKB-SubCell"/>
</dbReference>
<dbReference type="InterPro" id="IPR003591">
    <property type="entry name" value="Leu-rich_rpt_typical-subtyp"/>
</dbReference>
<evidence type="ECO:0000256" key="4">
    <source>
        <dbReference type="ARBA" id="ARBA00022614"/>
    </source>
</evidence>
<dbReference type="Pfam" id="PF23598">
    <property type="entry name" value="LRR_14"/>
    <property type="match status" value="1"/>
</dbReference>
<comment type="subcellular location">
    <subcellularLocation>
        <location evidence="1">Cell membrane</location>
        <topology evidence="1">Single-pass type I membrane protein</topology>
    </subcellularLocation>
</comment>
<keyword evidence="6" id="KW-0732">Signal</keyword>
<keyword evidence="4" id="KW-0433">Leucine-rich repeat</keyword>
<dbReference type="SUPFAM" id="SSF52058">
    <property type="entry name" value="L domain-like"/>
    <property type="match status" value="1"/>
</dbReference>
<dbReference type="PANTHER" id="PTHR48063:SF98">
    <property type="entry name" value="LRR RECEPTOR-LIKE SERINE_THREONINE-PROTEIN KINASE FLS2"/>
    <property type="match status" value="1"/>
</dbReference>
<dbReference type="SMART" id="SM00369">
    <property type="entry name" value="LRR_TYP"/>
    <property type="match status" value="7"/>
</dbReference>
<comment type="similarity">
    <text evidence="2">Belongs to the RLP family.</text>
</comment>
<sequence>MYVDLSSNKFVGPFPKSCWNLTRLKSLNVASNDMNSSLAIWLSGLSSSSSSSSSLVSLDLSFNSLQGLLPCSNQNLTALRYLYLTGCQLNSTIMSSGFLHDLIRLEYLFLDNNNIEGVISSAIQNLKSLVQLELSQNSLKGEMPTFVGNLVSLVYLDLSFNSLEGEIPTSLGNLCNLSDLSLGGNKFGGKVSNAFDSLLLTALQILDVADNNLSGSMPKCFDNLKAMTIKQVLKDVISYSNFVGYFFEQVMVVTKGREDQYDTILPLVNSLDLSSNKLTGEIPRQLTTLQGLISLNLSGNFLKGRIPDSIGNMVWLESLDLSRNRLSGNIAPSISSLTYLSYLNLSYNNLSGKIPLSTQLQSFDASSFIGNELCGQPLSNICDEDQSKPTINNGAQKADDGDEVGRWFHLGIGTGFAVGFFGVLAPLLFSTTWRHAYFGFFGCLWDEILYKLSSSFVSVKIAFNMSPDGCIVTSVAAEETLRFCNVFLVPEVSKPAPNPKANP</sequence>
<evidence type="ECO:0000256" key="12">
    <source>
        <dbReference type="SAM" id="Phobius"/>
    </source>
</evidence>
<evidence type="ECO:0000256" key="1">
    <source>
        <dbReference type="ARBA" id="ARBA00004251"/>
    </source>
</evidence>
<keyword evidence="9 12" id="KW-0472">Membrane</keyword>
<dbReference type="PANTHER" id="PTHR48063">
    <property type="entry name" value="LRR RECEPTOR-LIKE KINASE"/>
    <property type="match status" value="1"/>
</dbReference>
<evidence type="ECO:0000256" key="10">
    <source>
        <dbReference type="ARBA" id="ARBA00023170"/>
    </source>
</evidence>
<evidence type="ECO:0000256" key="6">
    <source>
        <dbReference type="ARBA" id="ARBA00022729"/>
    </source>
</evidence>
<evidence type="ECO:0000256" key="11">
    <source>
        <dbReference type="ARBA" id="ARBA00023180"/>
    </source>
</evidence>
<keyword evidence="8 12" id="KW-1133">Transmembrane helix</keyword>
<keyword evidence="11" id="KW-0325">Glycoprotein</keyword>
<dbReference type="Proteomes" id="UP000813462">
    <property type="component" value="Unassembled WGS sequence"/>
</dbReference>
<evidence type="ECO:0000256" key="3">
    <source>
        <dbReference type="ARBA" id="ARBA00022475"/>
    </source>
</evidence>
<keyword evidence="5 12" id="KW-0812">Transmembrane</keyword>
<evidence type="ECO:0000313" key="15">
    <source>
        <dbReference type="Proteomes" id="UP000813462"/>
    </source>
</evidence>
<feature type="domain" description="Disease resistance R13L4/SHOC-2-like LRR" evidence="13">
    <location>
        <begin position="72"/>
        <end position="208"/>
    </location>
</feature>
<evidence type="ECO:0000259" key="13">
    <source>
        <dbReference type="Pfam" id="PF23598"/>
    </source>
</evidence>
<comment type="caution">
    <text evidence="14">The sequence shown here is derived from an EMBL/GenBank/DDBJ whole genome shotgun (WGS) entry which is preliminary data.</text>
</comment>
<dbReference type="InterPro" id="IPR032675">
    <property type="entry name" value="LRR_dom_sf"/>
</dbReference>
<reference evidence="14" key="1">
    <citation type="journal article" date="2021" name="Front. Plant Sci.">
        <title>Chromosome-Scale Genome Assembly for Chinese Sour Jujube and Insights Into Its Genome Evolution and Domestication Signature.</title>
        <authorList>
            <person name="Shen L.-Y."/>
            <person name="Luo H."/>
            <person name="Wang X.-L."/>
            <person name="Wang X.-M."/>
            <person name="Qiu X.-J."/>
            <person name="Liu H."/>
            <person name="Zhou S.-S."/>
            <person name="Jia K.-H."/>
            <person name="Nie S."/>
            <person name="Bao Y.-T."/>
            <person name="Zhang R.-G."/>
            <person name="Yun Q.-Z."/>
            <person name="Chai Y.-H."/>
            <person name="Lu J.-Y."/>
            <person name="Li Y."/>
            <person name="Zhao S.-W."/>
            <person name="Mao J.-F."/>
            <person name="Jia S.-G."/>
            <person name="Mao Y.-M."/>
        </authorList>
    </citation>
    <scope>NUCLEOTIDE SEQUENCE</scope>
    <source>
        <strain evidence="14">AT0</strain>
        <tissue evidence="14">Leaf</tissue>
    </source>
</reference>
<dbReference type="EMBL" id="JAEACU010000003">
    <property type="protein sequence ID" value="KAH7537270.1"/>
    <property type="molecule type" value="Genomic_DNA"/>
</dbReference>
<dbReference type="PRINTS" id="PR00019">
    <property type="entry name" value="LEURICHRPT"/>
</dbReference>
<keyword evidence="3" id="KW-1003">Cell membrane</keyword>
<evidence type="ECO:0000256" key="5">
    <source>
        <dbReference type="ARBA" id="ARBA00022692"/>
    </source>
</evidence>
<name>A0A978VNZ5_ZIZJJ</name>
<feature type="transmembrane region" description="Helical" evidence="12">
    <location>
        <begin position="407"/>
        <end position="429"/>
    </location>
</feature>
<evidence type="ECO:0000256" key="2">
    <source>
        <dbReference type="ARBA" id="ARBA00009592"/>
    </source>
</evidence>
<evidence type="ECO:0000313" key="14">
    <source>
        <dbReference type="EMBL" id="KAH7537270.1"/>
    </source>
</evidence>
<keyword evidence="7" id="KW-0677">Repeat</keyword>
<keyword evidence="10" id="KW-0675">Receptor</keyword>
<evidence type="ECO:0000256" key="7">
    <source>
        <dbReference type="ARBA" id="ARBA00022737"/>
    </source>
</evidence>
<protein>
    <recommendedName>
        <fullName evidence="13">Disease resistance R13L4/SHOC-2-like LRR domain-containing protein</fullName>
    </recommendedName>
</protein>
<proteinExistence type="inferred from homology"/>
<accession>A0A978VNZ5</accession>
<evidence type="ECO:0000256" key="9">
    <source>
        <dbReference type="ARBA" id="ARBA00023136"/>
    </source>
</evidence>
<dbReference type="InterPro" id="IPR055414">
    <property type="entry name" value="LRR_R13L4/SHOC2-like"/>
</dbReference>
<dbReference type="FunFam" id="3.80.10.10:FF:000111">
    <property type="entry name" value="LRR receptor-like serine/threonine-protein kinase ERECTA"/>
    <property type="match status" value="1"/>
</dbReference>
<dbReference type="InterPro" id="IPR001611">
    <property type="entry name" value="Leu-rich_rpt"/>
</dbReference>
<gene>
    <name evidence="14" type="ORF">FEM48_Zijuj03G0075000</name>
</gene>
<dbReference type="InterPro" id="IPR046956">
    <property type="entry name" value="RLP23-like"/>
</dbReference>